<reference evidence="1 2" key="1">
    <citation type="journal article" date="2016" name="Sci. Rep.">
        <title>The Dendrobium catenatum Lindl. genome sequence provides insights into polysaccharide synthase, floral development and adaptive evolution.</title>
        <authorList>
            <person name="Zhang G.Q."/>
            <person name="Xu Q."/>
            <person name="Bian C."/>
            <person name="Tsai W.C."/>
            <person name="Yeh C.M."/>
            <person name="Liu K.W."/>
            <person name="Yoshida K."/>
            <person name="Zhang L.S."/>
            <person name="Chang S.B."/>
            <person name="Chen F."/>
            <person name="Shi Y."/>
            <person name="Su Y.Y."/>
            <person name="Zhang Y.Q."/>
            <person name="Chen L.J."/>
            <person name="Yin Y."/>
            <person name="Lin M."/>
            <person name="Huang H."/>
            <person name="Deng H."/>
            <person name="Wang Z.W."/>
            <person name="Zhu S.L."/>
            <person name="Zhao X."/>
            <person name="Deng C."/>
            <person name="Niu S.C."/>
            <person name="Huang J."/>
            <person name="Wang M."/>
            <person name="Liu G.H."/>
            <person name="Yang H.J."/>
            <person name="Xiao X.J."/>
            <person name="Hsiao Y.Y."/>
            <person name="Wu W.L."/>
            <person name="Chen Y.Y."/>
            <person name="Mitsuda N."/>
            <person name="Ohme-Takagi M."/>
            <person name="Luo Y.B."/>
            <person name="Van de Peer Y."/>
            <person name="Liu Z.J."/>
        </authorList>
    </citation>
    <scope>NUCLEOTIDE SEQUENCE [LARGE SCALE GENOMIC DNA]</scope>
    <source>
        <tissue evidence="1">The whole plant</tissue>
    </source>
</reference>
<evidence type="ECO:0000313" key="2">
    <source>
        <dbReference type="Proteomes" id="UP000233837"/>
    </source>
</evidence>
<reference evidence="1 2" key="2">
    <citation type="journal article" date="2017" name="Nature">
        <title>The Apostasia genome and the evolution of orchids.</title>
        <authorList>
            <person name="Zhang G.Q."/>
            <person name="Liu K.W."/>
            <person name="Li Z."/>
            <person name="Lohaus R."/>
            <person name="Hsiao Y.Y."/>
            <person name="Niu S.C."/>
            <person name="Wang J.Y."/>
            <person name="Lin Y.C."/>
            <person name="Xu Q."/>
            <person name="Chen L.J."/>
            <person name="Yoshida K."/>
            <person name="Fujiwara S."/>
            <person name="Wang Z.W."/>
            <person name="Zhang Y.Q."/>
            <person name="Mitsuda N."/>
            <person name="Wang M."/>
            <person name="Liu G.H."/>
            <person name="Pecoraro L."/>
            <person name="Huang H.X."/>
            <person name="Xiao X.J."/>
            <person name="Lin M."/>
            <person name="Wu X.Y."/>
            <person name="Wu W.L."/>
            <person name="Chen Y.Y."/>
            <person name="Chang S.B."/>
            <person name="Sakamoto S."/>
            <person name="Ohme-Takagi M."/>
            <person name="Yagi M."/>
            <person name="Zeng S.J."/>
            <person name="Shen C.Y."/>
            <person name="Yeh C.M."/>
            <person name="Luo Y.B."/>
            <person name="Tsai W.C."/>
            <person name="Van de Peer Y."/>
            <person name="Liu Z.J."/>
        </authorList>
    </citation>
    <scope>NUCLEOTIDE SEQUENCE [LARGE SCALE GENOMIC DNA]</scope>
    <source>
        <tissue evidence="1">The whole plant</tissue>
    </source>
</reference>
<dbReference type="Proteomes" id="UP000233837">
    <property type="component" value="Unassembled WGS sequence"/>
</dbReference>
<keyword evidence="2" id="KW-1185">Reference proteome</keyword>
<dbReference type="AlphaFoldDB" id="A0A2I0X8U4"/>
<sequence length="159" mass="17726">MRGICSVLLGTTRYLLGIARYICSVLAWYARYLLGIGSKNGITLAVEITFTNGEDIARLKHHAGLDACSDLEIKDNRGEEWRLAEKIINLIFVKGQELLPRNRYATLAGSDDHRGNPVGRKLRSLIGGKNRIPLGPHSWPFDFSPSTTFPFDRIASNEV</sequence>
<name>A0A2I0X8U4_9ASPA</name>
<organism evidence="1 2">
    <name type="scientific">Dendrobium catenatum</name>
    <dbReference type="NCBI Taxonomy" id="906689"/>
    <lineage>
        <taxon>Eukaryota</taxon>
        <taxon>Viridiplantae</taxon>
        <taxon>Streptophyta</taxon>
        <taxon>Embryophyta</taxon>
        <taxon>Tracheophyta</taxon>
        <taxon>Spermatophyta</taxon>
        <taxon>Magnoliopsida</taxon>
        <taxon>Liliopsida</taxon>
        <taxon>Asparagales</taxon>
        <taxon>Orchidaceae</taxon>
        <taxon>Epidendroideae</taxon>
        <taxon>Malaxideae</taxon>
        <taxon>Dendrobiinae</taxon>
        <taxon>Dendrobium</taxon>
    </lineage>
</organism>
<accession>A0A2I0X8U4</accession>
<gene>
    <name evidence="1" type="ORF">MA16_Dca002835</name>
</gene>
<protein>
    <submittedName>
        <fullName evidence="1">Uncharacterized protein</fullName>
    </submittedName>
</protein>
<dbReference type="EMBL" id="KZ502052">
    <property type="protein sequence ID" value="PKU84322.1"/>
    <property type="molecule type" value="Genomic_DNA"/>
</dbReference>
<evidence type="ECO:0000313" key="1">
    <source>
        <dbReference type="EMBL" id="PKU84322.1"/>
    </source>
</evidence>
<proteinExistence type="predicted"/>